<dbReference type="CDD" id="cd00303">
    <property type="entry name" value="retropepsin_like"/>
    <property type="match status" value="1"/>
</dbReference>
<accession>A0AAV3QU15</accession>
<proteinExistence type="predicted"/>
<evidence type="ECO:0008006" key="3">
    <source>
        <dbReference type="Google" id="ProtNLM"/>
    </source>
</evidence>
<protein>
    <recommendedName>
        <fullName evidence="3">Peptidase A2 domain-containing protein</fullName>
    </recommendedName>
</protein>
<dbReference type="EMBL" id="BAABME010006126">
    <property type="protein sequence ID" value="GAA0167515.1"/>
    <property type="molecule type" value="Genomic_DNA"/>
</dbReference>
<dbReference type="Proteomes" id="UP001454036">
    <property type="component" value="Unassembled WGS sequence"/>
</dbReference>
<keyword evidence="2" id="KW-1185">Reference proteome</keyword>
<dbReference type="AlphaFoldDB" id="A0AAV3QU15"/>
<dbReference type="SUPFAM" id="SSF50630">
    <property type="entry name" value="Acid proteases"/>
    <property type="match status" value="1"/>
</dbReference>
<comment type="caution">
    <text evidence="1">The sequence shown here is derived from an EMBL/GenBank/DDBJ whole genome shotgun (WGS) entry which is preliminary data.</text>
</comment>
<reference evidence="1 2" key="1">
    <citation type="submission" date="2024-01" db="EMBL/GenBank/DDBJ databases">
        <title>The complete chloroplast genome sequence of Lithospermum erythrorhizon: insights into the phylogenetic relationship among Boraginaceae species and the maternal lineages of purple gromwells.</title>
        <authorList>
            <person name="Okada T."/>
            <person name="Watanabe K."/>
        </authorList>
    </citation>
    <scope>NUCLEOTIDE SEQUENCE [LARGE SCALE GENOMIC DNA]</scope>
</reference>
<evidence type="ECO:0000313" key="1">
    <source>
        <dbReference type="EMBL" id="GAA0167515.1"/>
    </source>
</evidence>
<name>A0AAV3QU15_LITER</name>
<sequence>MRFSDKELVGLELLRRMLVDTGSTVDILYLRAYDKHGLSRKHLKPVATPLTGFTGQSIHPIGIADLDVTVGKGSRMVTVRAFFWVVDIADPSYNGLIGRPLLTALRAIVSPLHLKNVIICPFPEDCQKGNLPKENDTKRNTQG</sequence>
<dbReference type="PANTHER" id="PTHR33240">
    <property type="entry name" value="OS08G0508500 PROTEIN"/>
    <property type="match status" value="1"/>
</dbReference>
<dbReference type="Gene3D" id="2.40.70.10">
    <property type="entry name" value="Acid Proteases"/>
    <property type="match status" value="1"/>
</dbReference>
<gene>
    <name evidence="1" type="ORF">LIER_22433</name>
</gene>
<evidence type="ECO:0000313" key="2">
    <source>
        <dbReference type="Proteomes" id="UP001454036"/>
    </source>
</evidence>
<dbReference type="InterPro" id="IPR021109">
    <property type="entry name" value="Peptidase_aspartic_dom_sf"/>
</dbReference>
<organism evidence="1 2">
    <name type="scientific">Lithospermum erythrorhizon</name>
    <name type="common">Purple gromwell</name>
    <name type="synonym">Lithospermum officinale var. erythrorhizon</name>
    <dbReference type="NCBI Taxonomy" id="34254"/>
    <lineage>
        <taxon>Eukaryota</taxon>
        <taxon>Viridiplantae</taxon>
        <taxon>Streptophyta</taxon>
        <taxon>Embryophyta</taxon>
        <taxon>Tracheophyta</taxon>
        <taxon>Spermatophyta</taxon>
        <taxon>Magnoliopsida</taxon>
        <taxon>eudicotyledons</taxon>
        <taxon>Gunneridae</taxon>
        <taxon>Pentapetalae</taxon>
        <taxon>asterids</taxon>
        <taxon>lamiids</taxon>
        <taxon>Boraginales</taxon>
        <taxon>Boraginaceae</taxon>
        <taxon>Boraginoideae</taxon>
        <taxon>Lithospermeae</taxon>
        <taxon>Lithospermum</taxon>
    </lineage>
</organism>
<dbReference type="PANTHER" id="PTHR33240:SF15">
    <property type="entry name" value="GAG-PRO-LIKE PROTEIN"/>
    <property type="match status" value="1"/>
</dbReference>